<protein>
    <recommendedName>
        <fullName evidence="2">mRNA stability protein</fullName>
    </recommendedName>
</protein>
<comment type="caution">
    <text evidence="4">The sequence shown here is derived from an EMBL/GenBank/DDBJ whole genome shotgun (WGS) entry which is preliminary data.</text>
</comment>
<evidence type="ECO:0000313" key="5">
    <source>
        <dbReference type="Proteomes" id="UP000624244"/>
    </source>
</evidence>
<reference evidence="4" key="1">
    <citation type="submission" date="2019-11" db="EMBL/GenBank/DDBJ databases">
        <title>Bipolaris sorokiniana Genome sequencing.</title>
        <authorList>
            <person name="Wang H."/>
        </authorList>
    </citation>
    <scope>NUCLEOTIDE SEQUENCE</scope>
</reference>
<comment type="similarity">
    <text evidence="1 2">Belongs to the endosulfine family.</text>
</comment>
<comment type="function">
    <text evidence="2">Plays an essential role in initiation of the G0 program by preventing the degradation of specific nutrient-regulated mRNAs via the 5'-3' mRNA decay pathway.</text>
</comment>
<evidence type="ECO:0000256" key="1">
    <source>
        <dbReference type="ARBA" id="ARBA00010520"/>
    </source>
</evidence>
<accession>A0A8H5ZNM7</accession>
<evidence type="ECO:0000313" key="4">
    <source>
        <dbReference type="EMBL" id="KAF5852426.1"/>
    </source>
</evidence>
<sequence length="160" mass="18417">MFFGQTLFLPFLTLPYSLILPYSIIPSTLRMNRPEDQDGSKMLTLRKPLTEQDVRLLRRYGKLPAREDLLDHQLERRKYFDSGDFFLSHAQKGSDIGRIQTGTQHPLRKDIYHPSSPVPATSNIKDDSGEQEKDINEGHKAKEASHLHQQVTTEKSKNTQ</sequence>
<evidence type="ECO:0000256" key="2">
    <source>
        <dbReference type="RuleBase" id="RU363120"/>
    </source>
</evidence>
<evidence type="ECO:0000256" key="3">
    <source>
        <dbReference type="SAM" id="MobiDB-lite"/>
    </source>
</evidence>
<dbReference type="InterPro" id="IPR006760">
    <property type="entry name" value="Endosulphine"/>
</dbReference>
<organism evidence="4 5">
    <name type="scientific">Cochliobolus sativus</name>
    <name type="common">Common root rot and spot blotch fungus</name>
    <name type="synonym">Bipolaris sorokiniana</name>
    <dbReference type="NCBI Taxonomy" id="45130"/>
    <lineage>
        <taxon>Eukaryota</taxon>
        <taxon>Fungi</taxon>
        <taxon>Dikarya</taxon>
        <taxon>Ascomycota</taxon>
        <taxon>Pezizomycotina</taxon>
        <taxon>Dothideomycetes</taxon>
        <taxon>Pleosporomycetidae</taxon>
        <taxon>Pleosporales</taxon>
        <taxon>Pleosporineae</taxon>
        <taxon>Pleosporaceae</taxon>
        <taxon>Bipolaris</taxon>
    </lineage>
</organism>
<dbReference type="EMBL" id="WNKQ01000003">
    <property type="protein sequence ID" value="KAF5852426.1"/>
    <property type="molecule type" value="Genomic_DNA"/>
</dbReference>
<feature type="region of interest" description="Disordered" evidence="3">
    <location>
        <begin position="95"/>
        <end position="160"/>
    </location>
</feature>
<proteinExistence type="inferred from homology"/>
<name>A0A8H5ZNM7_COCSA</name>
<gene>
    <name evidence="4" type="ORF">GGP41_007831</name>
</gene>
<feature type="compositionally biased region" description="Basic and acidic residues" evidence="3">
    <location>
        <begin position="124"/>
        <end position="146"/>
    </location>
</feature>
<dbReference type="Proteomes" id="UP000624244">
    <property type="component" value="Unassembled WGS sequence"/>
</dbReference>
<dbReference type="AlphaFoldDB" id="A0A8H5ZNM7"/>
<dbReference type="Pfam" id="PF04667">
    <property type="entry name" value="Endosulfine"/>
    <property type="match status" value="1"/>
</dbReference>